<dbReference type="EMBL" id="KZ824562">
    <property type="protein sequence ID" value="RAK85953.1"/>
    <property type="molecule type" value="Genomic_DNA"/>
</dbReference>
<proteinExistence type="predicted"/>
<organism evidence="1 2">
    <name type="scientific">Aspergillus costaricaensis CBS 115574</name>
    <dbReference type="NCBI Taxonomy" id="1448317"/>
    <lineage>
        <taxon>Eukaryota</taxon>
        <taxon>Fungi</taxon>
        <taxon>Dikarya</taxon>
        <taxon>Ascomycota</taxon>
        <taxon>Pezizomycotina</taxon>
        <taxon>Eurotiomycetes</taxon>
        <taxon>Eurotiomycetidae</taxon>
        <taxon>Eurotiales</taxon>
        <taxon>Aspergillaceae</taxon>
        <taxon>Aspergillus</taxon>
        <taxon>Aspergillus subgen. Circumdati</taxon>
    </lineage>
</organism>
<gene>
    <name evidence="1" type="ORF">BO79DRAFT_257779</name>
</gene>
<dbReference type="Proteomes" id="UP000249748">
    <property type="component" value="Unassembled WGS sequence"/>
</dbReference>
<protein>
    <submittedName>
        <fullName evidence="1">Uncharacterized protein</fullName>
    </submittedName>
</protein>
<keyword evidence="2" id="KW-1185">Reference proteome</keyword>
<evidence type="ECO:0000313" key="1">
    <source>
        <dbReference type="EMBL" id="RAK85953.1"/>
    </source>
</evidence>
<evidence type="ECO:0000313" key="2">
    <source>
        <dbReference type="Proteomes" id="UP000249748"/>
    </source>
</evidence>
<sequence>MNNIICLANYIHSFIVEARQPGQSWNRVYMRAADGYTLQESVDHTAASVYEELEYQILQDASPQLCGLVDGCKQWICGYMDWVALDTKRYQAAYAVGDADDRNVLHNRHVSTVRSPF</sequence>
<reference evidence="1" key="1">
    <citation type="submission" date="2018-02" db="EMBL/GenBank/DDBJ databases">
        <title>The genomes of Aspergillus section Nigri reveals drivers in fungal speciation.</title>
        <authorList>
            <consortium name="DOE Joint Genome Institute"/>
            <person name="Vesth T.C."/>
            <person name="Nybo J."/>
            <person name="Theobald S."/>
            <person name="Brandl J."/>
            <person name="Frisvad J.C."/>
            <person name="Nielsen K.F."/>
            <person name="Lyhne E.K."/>
            <person name="Kogle M.E."/>
            <person name="Kuo A."/>
            <person name="Riley R."/>
            <person name="Clum A."/>
            <person name="Nolan M."/>
            <person name="Lipzen A."/>
            <person name="Salamov A."/>
            <person name="Henrissat B."/>
            <person name="Wiebenga A."/>
            <person name="De vries R.P."/>
            <person name="Grigoriev I.V."/>
            <person name="Mortensen U.H."/>
            <person name="Andersen M.R."/>
            <person name="Baker S.E."/>
        </authorList>
    </citation>
    <scope>NUCLEOTIDE SEQUENCE</scope>
    <source>
        <strain evidence="1">CBS 115574</strain>
    </source>
</reference>
<accession>A0ACD1I6W2</accession>
<name>A0ACD1I6W2_9EURO</name>